<dbReference type="EMBL" id="JBCEVZ010000035">
    <property type="protein sequence ID" value="MEL5995352.1"/>
    <property type="molecule type" value="Genomic_DNA"/>
</dbReference>
<keyword evidence="2" id="KW-1185">Reference proteome</keyword>
<organism evidence="1 2">
    <name type="scientific">Hymenobacter segetis</name>
    <dbReference type="NCBI Taxonomy" id="2025509"/>
    <lineage>
        <taxon>Bacteria</taxon>
        <taxon>Pseudomonadati</taxon>
        <taxon>Bacteroidota</taxon>
        <taxon>Cytophagia</taxon>
        <taxon>Cytophagales</taxon>
        <taxon>Hymenobacteraceae</taxon>
        <taxon>Hymenobacter</taxon>
    </lineage>
</organism>
<reference evidence="1 2" key="1">
    <citation type="journal article" date="2018" name="Arch. Microbiol.">
        <title>Hymenobacter segetis sp. nov., isolated from soil.</title>
        <authorList>
            <person name="Ten L.N."/>
            <person name="Lim S.J."/>
            <person name="Kim B.O."/>
            <person name="Kang I.K."/>
            <person name="Jung H.Y."/>
        </authorList>
    </citation>
    <scope>NUCLEOTIDE SEQUENCE [LARGE SCALE GENOMIC DNA]</scope>
    <source>
        <strain evidence="1 2">S7-3-11</strain>
    </source>
</reference>
<sequence>MRLYFENPVGRLLEHPDGYALVQYTDAPRDFAVFQAFLTHTHHLLRRHGWHKMLADQRHMAPFTDEERQWIGQDWLARSASDGYALFGAIIIPTDVYARLALDQVMSTIQQQSALTYRLFATEEEATAWLRQLPEPN</sequence>
<name>A0ABU9LX78_9BACT</name>
<evidence type="ECO:0000313" key="2">
    <source>
        <dbReference type="Proteomes" id="UP001479606"/>
    </source>
</evidence>
<proteinExistence type="predicted"/>
<comment type="caution">
    <text evidence="1">The sequence shown here is derived from an EMBL/GenBank/DDBJ whole genome shotgun (WGS) entry which is preliminary data.</text>
</comment>
<evidence type="ECO:0008006" key="3">
    <source>
        <dbReference type="Google" id="ProtNLM"/>
    </source>
</evidence>
<protein>
    <recommendedName>
        <fullName evidence="3">STAS/SEC14 domain-containing protein</fullName>
    </recommendedName>
</protein>
<gene>
    <name evidence="1" type="ORF">AAFH49_14125</name>
</gene>
<dbReference type="Proteomes" id="UP001479606">
    <property type="component" value="Unassembled WGS sequence"/>
</dbReference>
<accession>A0ABU9LX78</accession>
<evidence type="ECO:0000313" key="1">
    <source>
        <dbReference type="EMBL" id="MEL5995352.1"/>
    </source>
</evidence>